<feature type="compositionally biased region" description="Basic residues" evidence="1">
    <location>
        <begin position="1"/>
        <end position="12"/>
    </location>
</feature>
<protein>
    <submittedName>
        <fullName evidence="2">Uncharacterized protein</fullName>
    </submittedName>
</protein>
<name>J3M357_ORYBR</name>
<dbReference type="Gramene" id="OB05G10310.1">
    <property type="protein sequence ID" value="OB05G10310.1"/>
    <property type="gene ID" value="OB05G10310"/>
</dbReference>
<dbReference type="HOGENOM" id="CLU_2531094_0_0_1"/>
<feature type="region of interest" description="Disordered" evidence="1">
    <location>
        <begin position="1"/>
        <end position="84"/>
    </location>
</feature>
<feature type="compositionally biased region" description="Basic and acidic residues" evidence="1">
    <location>
        <begin position="65"/>
        <end position="75"/>
    </location>
</feature>
<evidence type="ECO:0000256" key="1">
    <source>
        <dbReference type="SAM" id="MobiDB-lite"/>
    </source>
</evidence>
<keyword evidence="3" id="KW-1185">Reference proteome</keyword>
<accession>J3M357</accession>
<reference evidence="2" key="2">
    <citation type="submission" date="2013-04" db="UniProtKB">
        <authorList>
            <consortium name="EnsemblPlants"/>
        </authorList>
    </citation>
    <scope>IDENTIFICATION</scope>
</reference>
<dbReference type="AlphaFoldDB" id="J3M357"/>
<evidence type="ECO:0000313" key="2">
    <source>
        <dbReference type="EnsemblPlants" id="OB05G10310.1"/>
    </source>
</evidence>
<feature type="compositionally biased region" description="Basic and acidic residues" evidence="1">
    <location>
        <begin position="35"/>
        <end position="52"/>
    </location>
</feature>
<proteinExistence type="predicted"/>
<evidence type="ECO:0000313" key="3">
    <source>
        <dbReference type="Proteomes" id="UP000006038"/>
    </source>
</evidence>
<sequence length="84" mass="9180">MAAVRARARGSQRWRVPASAAAEAASRRGLRRRRGGEGREGNEERAGGEKNLDSPARPRSTYLSRVDDADSRIEDGTDELLGML</sequence>
<reference evidence="2" key="1">
    <citation type="journal article" date="2013" name="Nat. Commun.">
        <title>Whole-genome sequencing of Oryza brachyantha reveals mechanisms underlying Oryza genome evolution.</title>
        <authorList>
            <person name="Chen J."/>
            <person name="Huang Q."/>
            <person name="Gao D."/>
            <person name="Wang J."/>
            <person name="Lang Y."/>
            <person name="Liu T."/>
            <person name="Li B."/>
            <person name="Bai Z."/>
            <person name="Luis Goicoechea J."/>
            <person name="Liang C."/>
            <person name="Chen C."/>
            <person name="Zhang W."/>
            <person name="Sun S."/>
            <person name="Liao Y."/>
            <person name="Zhang X."/>
            <person name="Yang L."/>
            <person name="Song C."/>
            <person name="Wang M."/>
            <person name="Shi J."/>
            <person name="Liu G."/>
            <person name="Liu J."/>
            <person name="Zhou H."/>
            <person name="Zhou W."/>
            <person name="Yu Q."/>
            <person name="An N."/>
            <person name="Chen Y."/>
            <person name="Cai Q."/>
            <person name="Wang B."/>
            <person name="Liu B."/>
            <person name="Min J."/>
            <person name="Huang Y."/>
            <person name="Wu H."/>
            <person name="Li Z."/>
            <person name="Zhang Y."/>
            <person name="Yin Y."/>
            <person name="Song W."/>
            <person name="Jiang J."/>
            <person name="Jackson S.A."/>
            <person name="Wing R.A."/>
            <person name="Wang J."/>
            <person name="Chen M."/>
        </authorList>
    </citation>
    <scope>NUCLEOTIDE SEQUENCE [LARGE SCALE GENOMIC DNA]</scope>
    <source>
        <strain evidence="2">cv. IRGC 101232</strain>
    </source>
</reference>
<dbReference type="EnsemblPlants" id="OB05G10310.1">
    <property type="protein sequence ID" value="OB05G10310.1"/>
    <property type="gene ID" value="OB05G10310"/>
</dbReference>
<organism evidence="2">
    <name type="scientific">Oryza brachyantha</name>
    <name type="common">malo sina</name>
    <dbReference type="NCBI Taxonomy" id="4533"/>
    <lineage>
        <taxon>Eukaryota</taxon>
        <taxon>Viridiplantae</taxon>
        <taxon>Streptophyta</taxon>
        <taxon>Embryophyta</taxon>
        <taxon>Tracheophyta</taxon>
        <taxon>Spermatophyta</taxon>
        <taxon>Magnoliopsida</taxon>
        <taxon>Liliopsida</taxon>
        <taxon>Poales</taxon>
        <taxon>Poaceae</taxon>
        <taxon>BOP clade</taxon>
        <taxon>Oryzoideae</taxon>
        <taxon>Oryzeae</taxon>
        <taxon>Oryzinae</taxon>
        <taxon>Oryza</taxon>
    </lineage>
</organism>
<dbReference type="Proteomes" id="UP000006038">
    <property type="component" value="Chromosome 5"/>
</dbReference>